<dbReference type="Proteomes" id="UP000198251">
    <property type="component" value="Chromosome I"/>
</dbReference>
<dbReference type="Pfam" id="PF21036">
    <property type="entry name" value="EryCIII-like_N"/>
    <property type="match status" value="1"/>
</dbReference>
<evidence type="ECO:0000256" key="3">
    <source>
        <dbReference type="ARBA" id="ARBA00022679"/>
    </source>
</evidence>
<dbReference type="GO" id="GO:0008194">
    <property type="term" value="F:UDP-glycosyltransferase activity"/>
    <property type="evidence" value="ECO:0007669"/>
    <property type="project" value="InterPro"/>
</dbReference>
<dbReference type="AlphaFoldDB" id="A0A1C5GHI8"/>
<name>A0A1C5GHI8_MICEH</name>
<evidence type="ECO:0000313" key="8">
    <source>
        <dbReference type="Proteomes" id="UP000198251"/>
    </source>
</evidence>
<dbReference type="InterPro" id="IPR002213">
    <property type="entry name" value="UDP_glucos_trans"/>
</dbReference>
<evidence type="ECO:0000259" key="6">
    <source>
        <dbReference type="Pfam" id="PF21036"/>
    </source>
</evidence>
<dbReference type="Pfam" id="PF06722">
    <property type="entry name" value="EryCIII-like_C"/>
    <property type="match status" value="1"/>
</dbReference>
<dbReference type="EMBL" id="LT607733">
    <property type="protein sequence ID" value="SCG19042.1"/>
    <property type="molecule type" value="Genomic_DNA"/>
</dbReference>
<evidence type="ECO:0000313" key="7">
    <source>
        <dbReference type="EMBL" id="SCG19042.1"/>
    </source>
</evidence>
<dbReference type="InterPro" id="IPR048284">
    <property type="entry name" value="EryCIII-like_N"/>
</dbReference>
<keyword evidence="8" id="KW-1185">Reference proteome</keyword>
<dbReference type="GeneID" id="95805060"/>
<evidence type="ECO:0000256" key="4">
    <source>
        <dbReference type="SAM" id="MobiDB-lite"/>
    </source>
</evidence>
<feature type="domain" description="Erythromycin biosynthesis protein CIII-like N-terminal" evidence="6">
    <location>
        <begin position="22"/>
        <end position="212"/>
    </location>
</feature>
<feature type="region of interest" description="Disordered" evidence="4">
    <location>
        <begin position="377"/>
        <end position="398"/>
    </location>
</feature>
<feature type="domain" description="Erythromycin biosynthesis protein CIII-like C-terminal" evidence="5">
    <location>
        <begin position="229"/>
        <end position="372"/>
    </location>
</feature>
<dbReference type="SUPFAM" id="SSF53756">
    <property type="entry name" value="UDP-Glycosyltransferase/glycogen phosphorylase"/>
    <property type="match status" value="1"/>
</dbReference>
<proteinExistence type="inferred from homology"/>
<dbReference type="InterPro" id="IPR010610">
    <property type="entry name" value="EryCIII-like_C"/>
</dbReference>
<comment type="similarity">
    <text evidence="1">Belongs to the glycosyltransferase 28 family.</text>
</comment>
<dbReference type="PANTHER" id="PTHR48050">
    <property type="entry name" value="STEROL 3-BETA-GLUCOSYLTRANSFERASE"/>
    <property type="match status" value="1"/>
</dbReference>
<dbReference type="InterPro" id="IPR050426">
    <property type="entry name" value="Glycosyltransferase_28"/>
</dbReference>
<accession>A0A1C5GHI8</accession>
<keyword evidence="2" id="KW-0328">Glycosyltransferase</keyword>
<sequence length="398" mass="40852">MRVLFTTAPMHGHLFPLVPLAWACRAAGHEVLVATTEHFVPSVVQAGLPAAPVGPGMTLSELAAPTAAHGIDDAPYAHGEVFGAMASRNLADTRALVETWRPDLVVNERSELAGPVAAAAAGTPHAELRWGVAELTEYRVAGEDVLRGQLRALGLPGLPTPGLRLSPWPPSLRLPHARADLSLRHVSYNGAAVVPAWASASGTRPRVCLTLGTVIPLLSTDGAAGFLRRLVDSLGGLGCELVIAVDDTVAEELGTLPETVLHAGRVPLAEVLPGCRLLIHHGGQGSALTGLAAGCPQVVLPRFDDALENAQAVVDAGVGLSLRLEQATPQGVADHAGRVLADPRFRAAAATVAREIAAQPAPAEVVGVLERLVAGGAAAGPGRPAEPAAGTATFTGRR</sequence>
<dbReference type="GO" id="GO:0016758">
    <property type="term" value="F:hexosyltransferase activity"/>
    <property type="evidence" value="ECO:0007669"/>
    <property type="project" value="UniProtKB-ARBA"/>
</dbReference>
<gene>
    <name evidence="7" type="ORF">GA0070610_5402</name>
</gene>
<dbReference type="RefSeq" id="WP_157747245.1">
    <property type="nucleotide sequence ID" value="NZ_JBFAAC010000007.1"/>
</dbReference>
<reference evidence="7 8" key="1">
    <citation type="submission" date="2016-06" db="EMBL/GenBank/DDBJ databases">
        <authorList>
            <person name="Kjaerup R.B."/>
            <person name="Dalgaard T.S."/>
            <person name="Juul-Madsen H.R."/>
        </authorList>
    </citation>
    <scope>NUCLEOTIDE SEQUENCE [LARGE SCALE GENOMIC DNA]</scope>
    <source>
        <strain evidence="7 8">DSM 43913</strain>
    </source>
</reference>
<dbReference type="GO" id="GO:0017000">
    <property type="term" value="P:antibiotic biosynthetic process"/>
    <property type="evidence" value="ECO:0007669"/>
    <property type="project" value="UniProtKB-ARBA"/>
</dbReference>
<organism evidence="7 8">
    <name type="scientific">Micromonospora echinofusca</name>
    <dbReference type="NCBI Taxonomy" id="47858"/>
    <lineage>
        <taxon>Bacteria</taxon>
        <taxon>Bacillati</taxon>
        <taxon>Actinomycetota</taxon>
        <taxon>Actinomycetes</taxon>
        <taxon>Micromonosporales</taxon>
        <taxon>Micromonosporaceae</taxon>
        <taxon>Micromonospora</taxon>
    </lineage>
</organism>
<dbReference type="FunFam" id="3.40.50.2000:FF:000072">
    <property type="entry name" value="Glycosyl transferase"/>
    <property type="match status" value="1"/>
</dbReference>
<evidence type="ECO:0000256" key="2">
    <source>
        <dbReference type="ARBA" id="ARBA00022676"/>
    </source>
</evidence>
<evidence type="ECO:0000259" key="5">
    <source>
        <dbReference type="Pfam" id="PF06722"/>
    </source>
</evidence>
<feature type="compositionally biased region" description="Low complexity" evidence="4">
    <location>
        <begin position="377"/>
        <end position="392"/>
    </location>
</feature>
<dbReference type="PANTHER" id="PTHR48050:SF13">
    <property type="entry name" value="STEROL 3-BETA-GLUCOSYLTRANSFERASE UGT80A2"/>
    <property type="match status" value="1"/>
</dbReference>
<evidence type="ECO:0000256" key="1">
    <source>
        <dbReference type="ARBA" id="ARBA00006962"/>
    </source>
</evidence>
<dbReference type="Gene3D" id="3.40.50.2000">
    <property type="entry name" value="Glycogen Phosphorylase B"/>
    <property type="match status" value="2"/>
</dbReference>
<keyword evidence="3 7" id="KW-0808">Transferase</keyword>
<dbReference type="CDD" id="cd03784">
    <property type="entry name" value="GT1_Gtf-like"/>
    <property type="match status" value="1"/>
</dbReference>
<protein>
    <submittedName>
        <fullName evidence="7">UDP:flavonoid glycosyltransferase YjiC, YdhE family</fullName>
    </submittedName>
</protein>